<reference evidence="1 2" key="1">
    <citation type="journal article" date="2021" name="BMC Genomics">
        <title>Datura genome reveals duplications of psychoactive alkaloid biosynthetic genes and high mutation rate following tissue culture.</title>
        <authorList>
            <person name="Rajewski A."/>
            <person name="Carter-House D."/>
            <person name="Stajich J."/>
            <person name="Litt A."/>
        </authorList>
    </citation>
    <scope>NUCLEOTIDE SEQUENCE [LARGE SCALE GENOMIC DNA]</scope>
    <source>
        <strain evidence="1">AR-01</strain>
    </source>
</reference>
<proteinExistence type="predicted"/>
<dbReference type="Proteomes" id="UP000823775">
    <property type="component" value="Unassembled WGS sequence"/>
</dbReference>
<comment type="caution">
    <text evidence="1">The sequence shown here is derived from an EMBL/GenBank/DDBJ whole genome shotgun (WGS) entry which is preliminary data.</text>
</comment>
<dbReference type="EMBL" id="JACEIK010001433">
    <property type="protein sequence ID" value="MCD7469354.1"/>
    <property type="molecule type" value="Genomic_DNA"/>
</dbReference>
<keyword evidence="2" id="KW-1185">Reference proteome</keyword>
<gene>
    <name evidence="1" type="ORF">HAX54_008319</name>
</gene>
<sequence length="109" mass="11826">MVRLVQIWPEKTKRVVAGAGSAATREKGREGEWEKATGCLLLLPSPAVKRKERGGRVVSPEKVKGRGKRECQLGLFGLYFNQKLWRVWCATAGLFMVAAGVNGGSVVVG</sequence>
<organism evidence="1 2">
    <name type="scientific">Datura stramonium</name>
    <name type="common">Jimsonweed</name>
    <name type="synonym">Common thornapple</name>
    <dbReference type="NCBI Taxonomy" id="4076"/>
    <lineage>
        <taxon>Eukaryota</taxon>
        <taxon>Viridiplantae</taxon>
        <taxon>Streptophyta</taxon>
        <taxon>Embryophyta</taxon>
        <taxon>Tracheophyta</taxon>
        <taxon>Spermatophyta</taxon>
        <taxon>Magnoliopsida</taxon>
        <taxon>eudicotyledons</taxon>
        <taxon>Gunneridae</taxon>
        <taxon>Pentapetalae</taxon>
        <taxon>asterids</taxon>
        <taxon>lamiids</taxon>
        <taxon>Solanales</taxon>
        <taxon>Solanaceae</taxon>
        <taxon>Solanoideae</taxon>
        <taxon>Datureae</taxon>
        <taxon>Datura</taxon>
    </lineage>
</organism>
<evidence type="ECO:0000313" key="1">
    <source>
        <dbReference type="EMBL" id="MCD7469354.1"/>
    </source>
</evidence>
<evidence type="ECO:0000313" key="2">
    <source>
        <dbReference type="Proteomes" id="UP000823775"/>
    </source>
</evidence>
<name>A0ABS8TEK2_DATST</name>
<accession>A0ABS8TEK2</accession>
<protein>
    <submittedName>
        <fullName evidence="1">Uncharacterized protein</fullName>
    </submittedName>
</protein>